<dbReference type="AlphaFoldDB" id="A0A7J8NCE9"/>
<feature type="compositionally biased region" description="Basic and acidic residues" evidence="1">
    <location>
        <begin position="1"/>
        <end position="22"/>
    </location>
</feature>
<accession>A0A7J8NCE9</accession>
<dbReference type="EMBL" id="JABEZX010000013">
    <property type="protein sequence ID" value="MBA0574651.1"/>
    <property type="molecule type" value="Genomic_DNA"/>
</dbReference>
<evidence type="ECO:0000256" key="1">
    <source>
        <dbReference type="SAM" id="MobiDB-lite"/>
    </source>
</evidence>
<keyword evidence="3" id="KW-1185">Reference proteome</keyword>
<evidence type="ECO:0000313" key="2">
    <source>
        <dbReference type="EMBL" id="MBA0574651.1"/>
    </source>
</evidence>
<feature type="region of interest" description="Disordered" evidence="1">
    <location>
        <begin position="1"/>
        <end position="33"/>
    </location>
</feature>
<sequence>MCEKDGHKSENKQTEDGNSAEKEIDDLVGVPES</sequence>
<dbReference type="Proteomes" id="UP000593572">
    <property type="component" value="Unassembled WGS sequence"/>
</dbReference>
<protein>
    <submittedName>
        <fullName evidence="2">Uncharacterized protein</fullName>
    </submittedName>
</protein>
<comment type="caution">
    <text evidence="2">The sequence shown here is derived from an EMBL/GenBank/DDBJ whole genome shotgun (WGS) entry which is preliminary data.</text>
</comment>
<evidence type="ECO:0000313" key="3">
    <source>
        <dbReference type="Proteomes" id="UP000593572"/>
    </source>
</evidence>
<reference evidence="2 3" key="1">
    <citation type="journal article" date="2019" name="Genome Biol. Evol.">
        <title>Insights into the evolution of the New World diploid cottons (Gossypium, subgenus Houzingenia) based on genome sequencing.</title>
        <authorList>
            <person name="Grover C.E."/>
            <person name="Arick M.A. 2nd"/>
            <person name="Thrash A."/>
            <person name="Conover J.L."/>
            <person name="Sanders W.S."/>
            <person name="Peterson D.G."/>
            <person name="Frelichowski J.E."/>
            <person name="Scheffler J.A."/>
            <person name="Scheffler B.E."/>
            <person name="Wendel J.F."/>
        </authorList>
    </citation>
    <scope>NUCLEOTIDE SEQUENCE [LARGE SCALE GENOMIC DNA]</scope>
    <source>
        <strain evidence="2">157</strain>
        <tissue evidence="2">Leaf</tissue>
    </source>
</reference>
<proteinExistence type="predicted"/>
<organism evidence="2 3">
    <name type="scientific">Gossypium lobatum</name>
    <dbReference type="NCBI Taxonomy" id="34289"/>
    <lineage>
        <taxon>Eukaryota</taxon>
        <taxon>Viridiplantae</taxon>
        <taxon>Streptophyta</taxon>
        <taxon>Embryophyta</taxon>
        <taxon>Tracheophyta</taxon>
        <taxon>Spermatophyta</taxon>
        <taxon>Magnoliopsida</taxon>
        <taxon>eudicotyledons</taxon>
        <taxon>Gunneridae</taxon>
        <taxon>Pentapetalae</taxon>
        <taxon>rosids</taxon>
        <taxon>malvids</taxon>
        <taxon>Malvales</taxon>
        <taxon>Malvaceae</taxon>
        <taxon>Malvoideae</taxon>
        <taxon>Gossypium</taxon>
    </lineage>
</organism>
<name>A0A7J8NCE9_9ROSI</name>
<feature type="non-terminal residue" evidence="2">
    <location>
        <position position="33"/>
    </location>
</feature>
<gene>
    <name evidence="2" type="ORF">Golob_001839</name>
</gene>